<dbReference type="RefSeq" id="WP_066351243.1">
    <property type="nucleotide sequence ID" value="NZ_LOED01000002.1"/>
</dbReference>
<comment type="caution">
    <text evidence="18">The sequence shown here is derived from an EMBL/GenBank/DDBJ whole genome shotgun (WGS) entry which is preliminary data.</text>
</comment>
<dbReference type="InterPro" id="IPR005785">
    <property type="entry name" value="B_amino_transI"/>
</dbReference>
<name>A0A140LDE1_9FIRM</name>
<evidence type="ECO:0000256" key="9">
    <source>
        <dbReference type="ARBA" id="ARBA00022679"/>
    </source>
</evidence>
<evidence type="ECO:0000256" key="4">
    <source>
        <dbReference type="ARBA" id="ARBA00004931"/>
    </source>
</evidence>
<dbReference type="GO" id="GO:0005829">
    <property type="term" value="C:cytosol"/>
    <property type="evidence" value="ECO:0007669"/>
    <property type="project" value="TreeGrafter"/>
</dbReference>
<dbReference type="UniPathway" id="UPA00047">
    <property type="reaction ID" value="UER00058"/>
</dbReference>
<dbReference type="NCBIfam" id="TIGR01122">
    <property type="entry name" value="ilvE_I"/>
    <property type="match status" value="1"/>
</dbReference>
<protein>
    <recommendedName>
        <fullName evidence="17">Branched-chain-amino-acid aminotransferase</fullName>
        <shortName evidence="17">BCAT</shortName>
        <ecNumber evidence="17">2.6.1.42</ecNumber>
    </recommendedName>
</protein>
<dbReference type="GO" id="GO:0009098">
    <property type="term" value="P:L-leucine biosynthetic process"/>
    <property type="evidence" value="ECO:0007669"/>
    <property type="project" value="UniProtKB-UniPathway"/>
</dbReference>
<dbReference type="Gene3D" id="3.30.470.10">
    <property type="match status" value="1"/>
</dbReference>
<dbReference type="Gene3D" id="3.20.10.10">
    <property type="entry name" value="D-amino Acid Aminotransferase, subunit A, domain 2"/>
    <property type="match status" value="1"/>
</dbReference>
<evidence type="ECO:0000256" key="13">
    <source>
        <dbReference type="ARBA" id="ARBA00048798"/>
    </source>
</evidence>
<proteinExistence type="inferred from homology"/>
<dbReference type="AlphaFoldDB" id="A0A140LDE1"/>
<evidence type="ECO:0000256" key="1">
    <source>
        <dbReference type="ARBA" id="ARBA00001933"/>
    </source>
</evidence>
<dbReference type="EMBL" id="LOED01000002">
    <property type="protein sequence ID" value="KXG78566.1"/>
    <property type="molecule type" value="Genomic_DNA"/>
</dbReference>
<dbReference type="EC" id="2.6.1.42" evidence="17"/>
<comment type="pathway">
    <text evidence="5 17">Amino-acid biosynthesis; L-leucine biosynthesis; L-leucine from 3-methyl-2-oxobutanoate: step 4/4.</text>
</comment>
<comment type="catalytic activity">
    <reaction evidence="14 17">
        <text>L-leucine + 2-oxoglutarate = 4-methyl-2-oxopentanoate + L-glutamate</text>
        <dbReference type="Rhea" id="RHEA:18321"/>
        <dbReference type="ChEBI" id="CHEBI:16810"/>
        <dbReference type="ChEBI" id="CHEBI:17865"/>
        <dbReference type="ChEBI" id="CHEBI:29985"/>
        <dbReference type="ChEBI" id="CHEBI:57427"/>
        <dbReference type="EC" id="2.6.1.42"/>
    </reaction>
</comment>
<dbReference type="FunFam" id="3.20.10.10:FF:000008">
    <property type="entry name" value="Branched-chain-amino-acid aminotransferase"/>
    <property type="match status" value="1"/>
</dbReference>
<evidence type="ECO:0000256" key="5">
    <source>
        <dbReference type="ARBA" id="ARBA00005072"/>
    </source>
</evidence>
<evidence type="ECO:0000256" key="2">
    <source>
        <dbReference type="ARBA" id="ARBA00003109"/>
    </source>
</evidence>
<comment type="pathway">
    <text evidence="3 17">Amino-acid biosynthesis; L-isoleucine biosynthesis; L-isoleucine from 2-oxobutanoate: step 4/4.</text>
</comment>
<dbReference type="PANTHER" id="PTHR42743:SF11">
    <property type="entry name" value="AMINODEOXYCHORISMATE LYASE"/>
    <property type="match status" value="1"/>
</dbReference>
<evidence type="ECO:0000256" key="16">
    <source>
        <dbReference type="RuleBase" id="RU004516"/>
    </source>
</evidence>
<comment type="catalytic activity">
    <reaction evidence="12 17">
        <text>L-valine + 2-oxoglutarate = 3-methyl-2-oxobutanoate + L-glutamate</text>
        <dbReference type="Rhea" id="RHEA:24813"/>
        <dbReference type="ChEBI" id="CHEBI:11851"/>
        <dbReference type="ChEBI" id="CHEBI:16810"/>
        <dbReference type="ChEBI" id="CHEBI:29985"/>
        <dbReference type="ChEBI" id="CHEBI:57762"/>
        <dbReference type="EC" id="2.6.1.42"/>
    </reaction>
</comment>
<dbReference type="CDD" id="cd01558">
    <property type="entry name" value="D-AAT_like"/>
    <property type="match status" value="1"/>
</dbReference>
<dbReference type="GO" id="GO:0009099">
    <property type="term" value="P:L-valine biosynthetic process"/>
    <property type="evidence" value="ECO:0007669"/>
    <property type="project" value="UniProtKB-UniPathway"/>
</dbReference>
<dbReference type="PANTHER" id="PTHR42743">
    <property type="entry name" value="AMINO-ACID AMINOTRANSFERASE"/>
    <property type="match status" value="1"/>
</dbReference>
<keyword evidence="7 17" id="KW-0032">Aminotransferase</keyword>
<keyword evidence="11 17" id="KW-0100">Branched-chain amino acid biosynthesis</keyword>
<dbReference type="GO" id="GO:0052654">
    <property type="term" value="F:L-leucine-2-oxoglutarate transaminase activity"/>
    <property type="evidence" value="ECO:0007669"/>
    <property type="project" value="RHEA"/>
</dbReference>
<keyword evidence="8 17" id="KW-0028">Amino-acid biosynthesis</keyword>
<dbReference type="NCBIfam" id="NF005146">
    <property type="entry name" value="PRK06606.1"/>
    <property type="match status" value="1"/>
</dbReference>
<evidence type="ECO:0000256" key="7">
    <source>
        <dbReference type="ARBA" id="ARBA00022576"/>
    </source>
</evidence>
<evidence type="ECO:0000313" key="19">
    <source>
        <dbReference type="Proteomes" id="UP000070427"/>
    </source>
</evidence>
<evidence type="ECO:0000256" key="6">
    <source>
        <dbReference type="ARBA" id="ARBA00009320"/>
    </source>
</evidence>
<evidence type="ECO:0000256" key="8">
    <source>
        <dbReference type="ARBA" id="ARBA00022605"/>
    </source>
</evidence>
<dbReference type="Proteomes" id="UP000070427">
    <property type="component" value="Unassembled WGS sequence"/>
</dbReference>
<dbReference type="NCBIfam" id="NF006185">
    <property type="entry name" value="PRK08320.1"/>
    <property type="match status" value="1"/>
</dbReference>
<evidence type="ECO:0000256" key="15">
    <source>
        <dbReference type="RuleBase" id="RU004106"/>
    </source>
</evidence>
<dbReference type="UniPathway" id="UPA00049">
    <property type="reaction ID" value="UER00062"/>
</dbReference>
<evidence type="ECO:0000256" key="11">
    <source>
        <dbReference type="ARBA" id="ARBA00023304"/>
    </source>
</evidence>
<comment type="catalytic activity">
    <reaction evidence="13 17">
        <text>L-isoleucine + 2-oxoglutarate = (S)-3-methyl-2-oxopentanoate + L-glutamate</text>
        <dbReference type="Rhea" id="RHEA:24801"/>
        <dbReference type="ChEBI" id="CHEBI:16810"/>
        <dbReference type="ChEBI" id="CHEBI:29985"/>
        <dbReference type="ChEBI" id="CHEBI:35146"/>
        <dbReference type="ChEBI" id="CHEBI:58045"/>
        <dbReference type="EC" id="2.6.1.42"/>
    </reaction>
</comment>
<evidence type="ECO:0000256" key="14">
    <source>
        <dbReference type="ARBA" id="ARBA00049229"/>
    </source>
</evidence>
<keyword evidence="19" id="KW-1185">Reference proteome</keyword>
<dbReference type="PROSITE" id="PS00770">
    <property type="entry name" value="AA_TRANSFER_CLASS_4"/>
    <property type="match status" value="1"/>
</dbReference>
<evidence type="ECO:0000313" key="18">
    <source>
        <dbReference type="EMBL" id="KXG78566.1"/>
    </source>
</evidence>
<dbReference type="UniPathway" id="UPA00048">
    <property type="reaction ID" value="UER00073"/>
</dbReference>
<evidence type="ECO:0000256" key="3">
    <source>
        <dbReference type="ARBA" id="ARBA00004824"/>
    </source>
</evidence>
<dbReference type="OrthoDB" id="9805628at2"/>
<reference evidence="18 19" key="1">
    <citation type="submission" date="2015-12" db="EMBL/GenBank/DDBJ databases">
        <title>Draft genome sequnece of Fervidicola ferrireducens strain Y170.</title>
        <authorList>
            <person name="Patel B.K."/>
        </authorList>
    </citation>
    <scope>NUCLEOTIDE SEQUENCE [LARGE SCALE GENOMIC DNA]</scope>
    <source>
        <strain evidence="18 19">Y170</strain>
    </source>
</reference>
<sequence>MSIKVYINGKFYPKEEAKISVFDHGFLYGDGVFEGIRAYDGRVFRLKQHIDRLYSGARAIMLNIPLSKDEMKEVVLETLRQNELKDAYIRLVVSRGIGDLGLDPRKCHEPTIVCIADKIVLYPEKMYEEGLEIITAATRRNVPEGVNPQMKSLNYLNNIMAKIEANQAGVMEAVMLNTQDYVAECTGDNIFIVKDGVLITPPTYAGILIGVTRNAIIELAQKNNIKVEEKLFTRYELYAADECFLTGTAAEVIPVVKVDGRVIGDGRPGPVTKLLLKAFKELVKVDGEEIYPSR</sequence>
<comment type="cofactor">
    <cofactor evidence="1 16">
        <name>pyridoxal 5'-phosphate</name>
        <dbReference type="ChEBI" id="CHEBI:597326"/>
    </cofactor>
</comment>
<keyword evidence="10 16" id="KW-0663">Pyridoxal phosphate</keyword>
<dbReference type="InterPro" id="IPR043131">
    <property type="entry name" value="BCAT-like_N"/>
</dbReference>
<dbReference type="InParanoid" id="A0A140LDE1"/>
<dbReference type="InterPro" id="IPR036038">
    <property type="entry name" value="Aminotransferase-like"/>
</dbReference>
<dbReference type="GO" id="GO:0052655">
    <property type="term" value="F:L-valine-2-oxoglutarate transaminase activity"/>
    <property type="evidence" value="ECO:0007669"/>
    <property type="project" value="RHEA"/>
</dbReference>
<comment type="similarity">
    <text evidence="6 15">Belongs to the class-IV pyridoxal-phosphate-dependent aminotransferase family.</text>
</comment>
<evidence type="ECO:0000256" key="12">
    <source>
        <dbReference type="ARBA" id="ARBA00048212"/>
    </source>
</evidence>
<dbReference type="GO" id="GO:0052656">
    <property type="term" value="F:L-isoleucine-2-oxoglutarate transaminase activity"/>
    <property type="evidence" value="ECO:0007669"/>
    <property type="project" value="RHEA"/>
</dbReference>
<dbReference type="STRING" id="520764.AN618_03220"/>
<evidence type="ECO:0000256" key="17">
    <source>
        <dbReference type="RuleBase" id="RU364094"/>
    </source>
</evidence>
<dbReference type="FunFam" id="3.30.470.10:FF:000006">
    <property type="entry name" value="Branched-chain-amino-acid aminotransferase"/>
    <property type="match status" value="1"/>
</dbReference>
<keyword evidence="9 17" id="KW-0808">Transferase</keyword>
<dbReference type="InterPro" id="IPR043132">
    <property type="entry name" value="BCAT-like_C"/>
</dbReference>
<gene>
    <name evidence="17 18" type="primary">ilvE</name>
    <name evidence="18" type="ORF">AN618_03220</name>
</gene>
<dbReference type="Pfam" id="PF01063">
    <property type="entry name" value="Aminotran_4"/>
    <property type="match status" value="1"/>
</dbReference>
<evidence type="ECO:0000256" key="10">
    <source>
        <dbReference type="ARBA" id="ARBA00022898"/>
    </source>
</evidence>
<dbReference type="PATRIC" id="fig|520764.3.peg.343"/>
<organism evidence="18 19">
    <name type="scientific">Fervidicola ferrireducens</name>
    <dbReference type="NCBI Taxonomy" id="520764"/>
    <lineage>
        <taxon>Bacteria</taxon>
        <taxon>Bacillati</taxon>
        <taxon>Bacillota</taxon>
        <taxon>Clostridia</taxon>
        <taxon>Thermosediminibacterales</taxon>
        <taxon>Thermosediminibacteraceae</taxon>
        <taxon>Fervidicola</taxon>
    </lineage>
</organism>
<comment type="pathway">
    <text evidence="4 17">Amino-acid biosynthesis; L-valine biosynthesis; L-valine from pyruvate: step 4/4.</text>
</comment>
<dbReference type="GO" id="GO:0009097">
    <property type="term" value="P:isoleucine biosynthetic process"/>
    <property type="evidence" value="ECO:0007669"/>
    <property type="project" value="UniProtKB-UniPathway"/>
</dbReference>
<comment type="function">
    <text evidence="2 17">Acts on leucine, isoleucine and valine.</text>
</comment>
<dbReference type="InterPro" id="IPR018300">
    <property type="entry name" value="Aminotrans_IV_CS"/>
</dbReference>
<dbReference type="SUPFAM" id="SSF56752">
    <property type="entry name" value="D-aminoacid aminotransferase-like PLP-dependent enzymes"/>
    <property type="match status" value="1"/>
</dbReference>
<accession>A0A140LDE1</accession>
<dbReference type="InterPro" id="IPR001544">
    <property type="entry name" value="Aminotrans_IV"/>
</dbReference>
<dbReference type="InterPro" id="IPR050571">
    <property type="entry name" value="Class-IV_PLP-Dep_Aminotrnsfr"/>
</dbReference>